<proteinExistence type="predicted"/>
<dbReference type="KEGG" id="has:Halsa_0581"/>
<dbReference type="InterPro" id="IPR001584">
    <property type="entry name" value="Integrase_cat-core"/>
</dbReference>
<accession>E4RIZ1</accession>
<evidence type="ECO:0000313" key="4">
    <source>
        <dbReference type="EMBL" id="ADQ14045.1"/>
    </source>
</evidence>
<dbReference type="STRING" id="656519.Halsa_0581"/>
<keyword evidence="7" id="KW-1185">Reference proteome</keyword>
<dbReference type="KEGG" id="has:Halsa_1793"/>
<evidence type="ECO:0000313" key="7">
    <source>
        <dbReference type="Proteomes" id="UP000007434"/>
    </source>
</evidence>
<dbReference type="GO" id="GO:0005829">
    <property type="term" value="C:cytosol"/>
    <property type="evidence" value="ECO:0007669"/>
    <property type="project" value="TreeGrafter"/>
</dbReference>
<evidence type="ECO:0000256" key="1">
    <source>
        <dbReference type="ARBA" id="ARBA00023172"/>
    </source>
</evidence>
<dbReference type="EMBL" id="CP002304">
    <property type="protein sequence ID" value="ADQ15211.1"/>
    <property type="molecule type" value="Genomic_DNA"/>
</dbReference>
<dbReference type="PANTHER" id="PTHR10948">
    <property type="entry name" value="TRANSPOSASE"/>
    <property type="match status" value="1"/>
</dbReference>
<dbReference type="InterPro" id="IPR036397">
    <property type="entry name" value="RNaseH_sf"/>
</dbReference>
<reference evidence="6 7" key="2">
    <citation type="journal article" date="2011" name="J. Bacteriol.">
        <title>Complete Genome Sequence of the Haloalkaliphilic, Hydrogen Producing Halanaerobium hydrogenoformans.</title>
        <authorList>
            <person name="Brown S.D."/>
            <person name="Begemann M.B."/>
            <person name="Mormile M.R."/>
            <person name="Wall J.D."/>
            <person name="Han C.S."/>
            <person name="Goodwin L.A."/>
            <person name="Pitluck S."/>
            <person name="Land M.L."/>
            <person name="Hauser L.J."/>
            <person name="Elias D.A."/>
        </authorList>
    </citation>
    <scope>NUCLEOTIDE SEQUENCE [LARGE SCALE GENOMIC DNA]</scope>
    <source>
        <strain evidence="7">sapolanicus</strain>
        <strain evidence="6">Sapolanicus</strain>
    </source>
</reference>
<protein>
    <submittedName>
        <fullName evidence="6">Integrase catalytic region</fullName>
    </submittedName>
</protein>
<dbReference type="Proteomes" id="UP000007434">
    <property type="component" value="Chromosome"/>
</dbReference>
<organism evidence="6 7">
    <name type="scientific">Halanaerobium hydrogeniformans</name>
    <name type="common">Halanaerobium sp. (strain sapolanicus)</name>
    <dbReference type="NCBI Taxonomy" id="656519"/>
    <lineage>
        <taxon>Bacteria</taxon>
        <taxon>Bacillati</taxon>
        <taxon>Bacillota</taxon>
        <taxon>Clostridia</taxon>
        <taxon>Halanaerobiales</taxon>
        <taxon>Halanaerobiaceae</taxon>
        <taxon>Halanaerobium</taxon>
    </lineage>
</organism>
<dbReference type="GO" id="GO:0032196">
    <property type="term" value="P:transposition"/>
    <property type="evidence" value="ECO:0007669"/>
    <property type="project" value="TreeGrafter"/>
</dbReference>
<dbReference type="Pfam" id="PF13936">
    <property type="entry name" value="HTH_38"/>
    <property type="match status" value="1"/>
</dbReference>
<dbReference type="HOGENOM" id="CLU_035706_0_2_9"/>
<evidence type="ECO:0000256" key="2">
    <source>
        <dbReference type="SAM" id="MobiDB-lite"/>
    </source>
</evidence>
<dbReference type="RefSeq" id="WP_013405143.1">
    <property type="nucleotide sequence ID" value="NC_014654.1"/>
</dbReference>
<dbReference type="InterPro" id="IPR025246">
    <property type="entry name" value="IS30-like_HTH"/>
</dbReference>
<dbReference type="InterPro" id="IPR051917">
    <property type="entry name" value="Transposase-Integrase"/>
</dbReference>
<dbReference type="GO" id="GO:0004803">
    <property type="term" value="F:transposase activity"/>
    <property type="evidence" value="ECO:0007669"/>
    <property type="project" value="TreeGrafter"/>
</dbReference>
<dbReference type="GO" id="GO:0003676">
    <property type="term" value="F:nucleic acid binding"/>
    <property type="evidence" value="ECO:0007669"/>
    <property type="project" value="InterPro"/>
</dbReference>
<dbReference type="EMBL" id="CP002304">
    <property type="protein sequence ID" value="ADQ14597.1"/>
    <property type="molecule type" value="Genomic_DNA"/>
</dbReference>
<dbReference type="Gene3D" id="3.30.420.10">
    <property type="entry name" value="Ribonuclease H-like superfamily/Ribonuclease H"/>
    <property type="match status" value="1"/>
</dbReference>
<dbReference type="InterPro" id="IPR012337">
    <property type="entry name" value="RNaseH-like_sf"/>
</dbReference>
<dbReference type="InterPro" id="IPR053392">
    <property type="entry name" value="Transposase_IS30-like"/>
</dbReference>
<feature type="region of interest" description="Disordered" evidence="2">
    <location>
        <begin position="162"/>
        <end position="182"/>
    </location>
</feature>
<dbReference type="eggNOG" id="COG2826">
    <property type="taxonomic scope" value="Bacteria"/>
</dbReference>
<feature type="compositionally biased region" description="Basic residues" evidence="2">
    <location>
        <begin position="162"/>
        <end position="172"/>
    </location>
</feature>
<dbReference type="NCBIfam" id="NF033563">
    <property type="entry name" value="transpos_IS30"/>
    <property type="match status" value="1"/>
</dbReference>
<evidence type="ECO:0000313" key="6">
    <source>
        <dbReference type="EMBL" id="ADQ15211.1"/>
    </source>
</evidence>
<dbReference type="AlphaFoldDB" id="E4RIZ1"/>
<dbReference type="SUPFAM" id="SSF53098">
    <property type="entry name" value="Ribonuclease H-like"/>
    <property type="match status" value="1"/>
</dbReference>
<gene>
    <name evidence="4" type="ordered locus">Halsa_0581</name>
    <name evidence="5" type="ordered locus">Halsa_1166</name>
    <name evidence="6" type="ordered locus">Halsa_1793</name>
</gene>
<dbReference type="Gene3D" id="1.10.10.60">
    <property type="entry name" value="Homeodomain-like"/>
    <property type="match status" value="1"/>
</dbReference>
<dbReference type="PANTHER" id="PTHR10948:SF23">
    <property type="entry name" value="TRANSPOSASE INSI FOR INSERTION SEQUENCE ELEMENT IS30A-RELATED"/>
    <property type="match status" value="1"/>
</dbReference>
<feature type="domain" description="Integrase catalytic" evidence="3">
    <location>
        <begin position="176"/>
        <end position="343"/>
    </location>
</feature>
<dbReference type="GO" id="GO:0006310">
    <property type="term" value="P:DNA recombination"/>
    <property type="evidence" value="ECO:0007669"/>
    <property type="project" value="UniProtKB-KW"/>
</dbReference>
<dbReference type="PROSITE" id="PS50994">
    <property type="entry name" value="INTEGRASE"/>
    <property type="match status" value="1"/>
</dbReference>
<reference evidence="6 7" key="1">
    <citation type="submission" date="2010-11" db="EMBL/GenBank/DDBJ databases">
        <title>Complete sequence of Halanaerobium sp. sapolanicus.</title>
        <authorList>
            <consortium name="US DOE Joint Genome Institute"/>
            <person name="Lucas S."/>
            <person name="Copeland A."/>
            <person name="Lapidus A."/>
            <person name="Cheng J.-F."/>
            <person name="Bruce D."/>
            <person name="Goodwin L."/>
            <person name="Pitluck S."/>
            <person name="Davenport K."/>
            <person name="Detter J.C."/>
            <person name="Han C."/>
            <person name="Tapia R."/>
            <person name="Land M."/>
            <person name="Hauser L."/>
            <person name="Jeffries C."/>
            <person name="Kyrpides N."/>
            <person name="Ivanova N."/>
            <person name="Mikhailova N."/>
            <person name="Begemann M.B."/>
            <person name="Mormile M.R."/>
            <person name="Wall J.D."/>
            <person name="Elias D.A."/>
            <person name="Woyke T."/>
        </authorList>
    </citation>
    <scope>NUCLEOTIDE SEQUENCE [LARGE SCALE GENOMIC DNA]</scope>
    <source>
        <strain evidence="7">sapolanicus</strain>
        <strain evidence="6">Sapolanicus</strain>
    </source>
</reference>
<dbReference type="Pfam" id="PF00665">
    <property type="entry name" value="rve"/>
    <property type="match status" value="1"/>
</dbReference>
<dbReference type="OrthoDB" id="9776104at2"/>
<dbReference type="EMBL" id="CP002304">
    <property type="protein sequence ID" value="ADQ14045.1"/>
    <property type="molecule type" value="Genomic_DNA"/>
</dbReference>
<dbReference type="KEGG" id="has:Halsa_1166"/>
<evidence type="ECO:0000313" key="5">
    <source>
        <dbReference type="EMBL" id="ADQ14597.1"/>
    </source>
</evidence>
<sequence length="349" mass="40100">MDYLYDTPNSRKNKHLNAYDRGQIALLHSEGMSPYAIGKRLGRASNTIRNELKRGTVSQIKANKKVDIYFPDVGQRVYENNRKNCGPKFKLLECEDFIEHVLDKFYNSDHSIDSICGSAQVHNKFPNSKMVCTKTLYNYIDAGLLKIKNIDLPLKLKRSTKPKRIKQNKKKLGTSIDERPESVNDRSEFGHWEIDTIIGKKTKDEAALLTMTERTTRSQIIRKIDDKTSCSVQEAMTKLIKETGDLFSTVFKSITSDNGSEFSELASVEEIVGTKIYYTHPYSAWERGTNERHNGLIRRFIPKGRSINEFSIEAIARVQNWCNTLPRKILGYLTPDEAFEDQLKLILYN</sequence>
<name>E4RIZ1_HALHG</name>
<keyword evidence="1" id="KW-0233">DNA recombination</keyword>
<evidence type="ECO:0000259" key="3">
    <source>
        <dbReference type="PROSITE" id="PS50994"/>
    </source>
</evidence>
<dbReference type="GO" id="GO:0015074">
    <property type="term" value="P:DNA integration"/>
    <property type="evidence" value="ECO:0007669"/>
    <property type="project" value="InterPro"/>
</dbReference>